<dbReference type="STRING" id="453582.SAMN05421580_11260"/>
<dbReference type="EMBL" id="FTOG01000012">
    <property type="protein sequence ID" value="SIT16495.1"/>
    <property type="molecule type" value="Genomic_DNA"/>
</dbReference>
<protein>
    <submittedName>
        <fullName evidence="1">Uncharacterized protein</fullName>
    </submittedName>
</protein>
<dbReference type="Proteomes" id="UP000186221">
    <property type="component" value="Unassembled WGS sequence"/>
</dbReference>
<evidence type="ECO:0000313" key="2">
    <source>
        <dbReference type="Proteomes" id="UP000186221"/>
    </source>
</evidence>
<name>A0A1N7Q0Z9_9RHOB</name>
<dbReference type="AlphaFoldDB" id="A0A1N7Q0Z9"/>
<gene>
    <name evidence="1" type="ORF">SAMN05421580_11260</name>
</gene>
<proteinExistence type="predicted"/>
<evidence type="ECO:0000313" key="1">
    <source>
        <dbReference type="EMBL" id="SIT16495.1"/>
    </source>
</evidence>
<organism evidence="1 2">
    <name type="scientific">Rhodobacter aestuarii</name>
    <dbReference type="NCBI Taxonomy" id="453582"/>
    <lineage>
        <taxon>Bacteria</taxon>
        <taxon>Pseudomonadati</taxon>
        <taxon>Pseudomonadota</taxon>
        <taxon>Alphaproteobacteria</taxon>
        <taxon>Rhodobacterales</taxon>
        <taxon>Rhodobacter group</taxon>
        <taxon>Rhodobacter</taxon>
    </lineage>
</organism>
<accession>A0A1N7Q0Z9</accession>
<reference evidence="2" key="1">
    <citation type="submission" date="2017-01" db="EMBL/GenBank/DDBJ databases">
        <authorList>
            <person name="Varghese N."/>
            <person name="Submissions S."/>
        </authorList>
    </citation>
    <scope>NUCLEOTIDE SEQUENCE [LARGE SCALE GENOMIC DNA]</scope>
    <source>
        <strain evidence="2">DSM 19945</strain>
    </source>
</reference>
<sequence length="95" mass="9964">MAYNATKNVPKHTMTPLSSGPVTALRAQLTSGAELELLVTTIATAPADRSGAVTLYPHVILPLDTPLSALWAEASSGVYVWGYSLVDCIVSVNHA</sequence>
<dbReference type="RefSeq" id="WP_139327849.1">
    <property type="nucleotide sequence ID" value="NZ_FTOG01000012.1"/>
</dbReference>
<keyword evidence="2" id="KW-1185">Reference proteome</keyword>